<organism evidence="2">
    <name type="scientific">Anopheles triannulatus</name>
    <dbReference type="NCBI Taxonomy" id="58253"/>
    <lineage>
        <taxon>Eukaryota</taxon>
        <taxon>Metazoa</taxon>
        <taxon>Ecdysozoa</taxon>
        <taxon>Arthropoda</taxon>
        <taxon>Hexapoda</taxon>
        <taxon>Insecta</taxon>
        <taxon>Pterygota</taxon>
        <taxon>Neoptera</taxon>
        <taxon>Endopterygota</taxon>
        <taxon>Diptera</taxon>
        <taxon>Nematocera</taxon>
        <taxon>Culicoidea</taxon>
        <taxon>Culicidae</taxon>
        <taxon>Anophelinae</taxon>
        <taxon>Anopheles</taxon>
    </lineage>
</organism>
<feature type="chain" id="PRO_5014805068" evidence="1">
    <location>
        <begin position="21"/>
        <end position="94"/>
    </location>
</feature>
<protein>
    <submittedName>
        <fullName evidence="2">Putative secreted protein</fullName>
    </submittedName>
</protein>
<dbReference type="AlphaFoldDB" id="A0A2M4B7G3"/>
<evidence type="ECO:0000313" key="2">
    <source>
        <dbReference type="EMBL" id="MBW48995.1"/>
    </source>
</evidence>
<keyword evidence="1" id="KW-0732">Signal</keyword>
<reference evidence="2" key="1">
    <citation type="submission" date="2018-01" db="EMBL/GenBank/DDBJ databases">
        <title>An insight into the sialome of Amazonian anophelines.</title>
        <authorList>
            <person name="Ribeiro J.M."/>
            <person name="Scarpassa V."/>
            <person name="Calvo E."/>
        </authorList>
    </citation>
    <scope>NUCLEOTIDE SEQUENCE</scope>
    <source>
        <tissue evidence="2">Salivary glands</tissue>
    </source>
</reference>
<feature type="signal peptide" evidence="1">
    <location>
        <begin position="1"/>
        <end position="20"/>
    </location>
</feature>
<evidence type="ECO:0000256" key="1">
    <source>
        <dbReference type="SAM" id="SignalP"/>
    </source>
</evidence>
<accession>A0A2M4B7G3</accession>
<dbReference type="EMBL" id="GGFK01015674">
    <property type="protein sequence ID" value="MBW48995.1"/>
    <property type="molecule type" value="Transcribed_RNA"/>
</dbReference>
<name>A0A2M4B7G3_9DIPT</name>
<sequence length="94" mass="10366">MAATTVGLVCLFFFASQIEATKGCDCLGKRHHLTKHERVRVCVCFSANFFVVNGFSGTNNGAAWRAGTIGCIHYRLINCDIISFCQRVRTCVCV</sequence>
<proteinExistence type="predicted"/>